<dbReference type="KEGG" id="muh:HYN43_025355"/>
<organism evidence="1 2">
    <name type="scientific">Mucilaginibacter celer</name>
    <dbReference type="NCBI Taxonomy" id="2305508"/>
    <lineage>
        <taxon>Bacteria</taxon>
        <taxon>Pseudomonadati</taxon>
        <taxon>Bacteroidota</taxon>
        <taxon>Sphingobacteriia</taxon>
        <taxon>Sphingobacteriales</taxon>
        <taxon>Sphingobacteriaceae</taxon>
        <taxon>Mucilaginibacter</taxon>
    </lineage>
</organism>
<dbReference type="RefSeq" id="WP_119406685.1">
    <property type="nucleotide sequence ID" value="NZ_CP032869.1"/>
</dbReference>
<protein>
    <recommendedName>
        <fullName evidence="3">Carboxypeptidase-like regulatory domain-containing protein</fullName>
    </recommendedName>
</protein>
<dbReference type="Proteomes" id="UP000270046">
    <property type="component" value="Chromosome"/>
</dbReference>
<gene>
    <name evidence="1" type="ORF">HYN43_025355</name>
</gene>
<proteinExistence type="predicted"/>
<dbReference type="OrthoDB" id="787919at2"/>
<accession>A0A494W4E2</accession>
<evidence type="ECO:0008006" key="3">
    <source>
        <dbReference type="Google" id="ProtNLM"/>
    </source>
</evidence>
<evidence type="ECO:0000313" key="2">
    <source>
        <dbReference type="Proteomes" id="UP000270046"/>
    </source>
</evidence>
<sequence>MKKFLLVGLLTLTGGQLFSQTSVVSGRIADVHNKPVAFAFIADITNKSATYSDSLGSFNLKANPEAKLTVKAYNFNDTVVNVNNQTNLNINLRGDGSTQKAARLNTSIVNNSDSFNSRINTMAANTNAIAVTRHQDATQGSRYLYDTWVHGYVTSAADSIVENIHYLFNYDKISGNLLVNKDDNTVLQIDGSSFKTFILFDGQAKAHPFAKVPAISPQRYVEVIADGAKYKIYKDLATKFHKADFATNGIASTGNNYDEYIDQNFYYVVKDGGQPVKLQLKKKAIKEVFAADADKLNKFMAAAGSSDIDEVYLTQLGEALNQ</sequence>
<dbReference type="SUPFAM" id="SSF49464">
    <property type="entry name" value="Carboxypeptidase regulatory domain-like"/>
    <property type="match status" value="1"/>
</dbReference>
<dbReference type="InterPro" id="IPR008969">
    <property type="entry name" value="CarboxyPept-like_regulatory"/>
</dbReference>
<dbReference type="EMBL" id="CP032869">
    <property type="protein sequence ID" value="AYL98408.1"/>
    <property type="molecule type" value="Genomic_DNA"/>
</dbReference>
<reference evidence="1 2" key="1">
    <citation type="submission" date="2018-10" db="EMBL/GenBank/DDBJ databases">
        <title>Genome sequencing of Mucilaginibacter sp. HYN0043.</title>
        <authorList>
            <person name="Kim M."/>
            <person name="Yi H."/>
        </authorList>
    </citation>
    <scope>NUCLEOTIDE SEQUENCE [LARGE SCALE GENOMIC DNA]</scope>
    <source>
        <strain evidence="1 2">HYN0043</strain>
    </source>
</reference>
<keyword evidence="2" id="KW-1185">Reference proteome</keyword>
<name>A0A494W4E2_9SPHI</name>
<dbReference type="AlphaFoldDB" id="A0A494W4E2"/>
<evidence type="ECO:0000313" key="1">
    <source>
        <dbReference type="EMBL" id="AYL98408.1"/>
    </source>
</evidence>